<evidence type="ECO:0000313" key="2">
    <source>
        <dbReference type="Proteomes" id="UP000320806"/>
    </source>
</evidence>
<dbReference type="OrthoDB" id="4638944at2"/>
<evidence type="ECO:0000313" key="1">
    <source>
        <dbReference type="EMBL" id="TQJ14501.1"/>
    </source>
</evidence>
<reference evidence="1 2" key="1">
    <citation type="submission" date="2019-06" db="EMBL/GenBank/DDBJ databases">
        <title>Sequencing the genomes of 1000 actinobacteria strains.</title>
        <authorList>
            <person name="Klenk H.-P."/>
        </authorList>
    </citation>
    <scope>NUCLEOTIDE SEQUENCE [LARGE SCALE GENOMIC DNA]</scope>
    <source>
        <strain evidence="1 2">DSM 19828</strain>
    </source>
</reference>
<gene>
    <name evidence="1" type="ORF">FB459_1968</name>
</gene>
<proteinExistence type="predicted"/>
<sequence length="310" mass="33923">MKTTIPYNVISTGNDSTITFFDPAGSGSKTLSSAHPNYARVRDCLLSGDGSSYADLAVLVDTKTHIAQSLSKLSDHISYDGTNLLWDGDVINNALARHMLRLLKDDDQRYVALVHFMERLAKNPSQVSRVHLWTWLESEDFTITPDGLILGYKGVQNVEDNLSMRSGVEPVYVNGVAHIGHIPNPAGATVEIPRSYVQTDRNVACSVGLHVGTWDYANGFGRKLLRVLVDPADVVSVPKDSGCAKMRVSRYVVLDASEKKVVTPIFDYVGPFDDDDDEDYCSDCGAVVEECVCDSTCSECGENVDDCECL</sequence>
<protein>
    <submittedName>
        <fullName evidence="1">Uncharacterized protein</fullName>
    </submittedName>
</protein>
<dbReference type="AlphaFoldDB" id="A0A542EGN7"/>
<dbReference type="Proteomes" id="UP000320806">
    <property type="component" value="Unassembled WGS sequence"/>
</dbReference>
<keyword evidence="2" id="KW-1185">Reference proteome</keyword>
<name>A0A542EGN7_9MICO</name>
<dbReference type="EMBL" id="VFMO01000001">
    <property type="protein sequence ID" value="TQJ14501.1"/>
    <property type="molecule type" value="Genomic_DNA"/>
</dbReference>
<organism evidence="1 2">
    <name type="scientific">Yimella lutea</name>
    <dbReference type="NCBI Taxonomy" id="587872"/>
    <lineage>
        <taxon>Bacteria</taxon>
        <taxon>Bacillati</taxon>
        <taxon>Actinomycetota</taxon>
        <taxon>Actinomycetes</taxon>
        <taxon>Micrococcales</taxon>
        <taxon>Dermacoccaceae</taxon>
        <taxon>Yimella</taxon>
    </lineage>
</organism>
<accession>A0A542EGN7</accession>
<comment type="caution">
    <text evidence="1">The sequence shown here is derived from an EMBL/GenBank/DDBJ whole genome shotgun (WGS) entry which is preliminary data.</text>
</comment>
<dbReference type="RefSeq" id="WP_141928303.1">
    <property type="nucleotide sequence ID" value="NZ_BAABCI010000029.1"/>
</dbReference>